<protein>
    <submittedName>
        <fullName evidence="2">Sporulation related domain protein</fullName>
    </submittedName>
</protein>
<evidence type="ECO:0000313" key="2">
    <source>
        <dbReference type="EMBL" id="CTQ34197.1"/>
    </source>
</evidence>
<dbReference type="Proteomes" id="UP000048908">
    <property type="component" value="Unassembled WGS sequence"/>
</dbReference>
<dbReference type="InterPro" id="IPR007730">
    <property type="entry name" value="SPOR-like_dom"/>
</dbReference>
<feature type="domain" description="SPOR" evidence="1">
    <location>
        <begin position="270"/>
        <end position="349"/>
    </location>
</feature>
<evidence type="ECO:0000259" key="1">
    <source>
        <dbReference type="PROSITE" id="PS51724"/>
    </source>
</evidence>
<dbReference type="PROSITE" id="PS51257">
    <property type="entry name" value="PROKAR_LIPOPROTEIN"/>
    <property type="match status" value="1"/>
</dbReference>
<reference evidence="2 3" key="1">
    <citation type="submission" date="2015-07" db="EMBL/GenBank/DDBJ databases">
        <authorList>
            <person name="Noorani M."/>
        </authorList>
    </citation>
    <scope>NUCLEOTIDE SEQUENCE [LARGE SCALE GENOMIC DNA]</scope>
    <source>
        <strain evidence="2 3">CECT 5088</strain>
    </source>
</reference>
<proteinExistence type="predicted"/>
<evidence type="ECO:0000313" key="3">
    <source>
        <dbReference type="Proteomes" id="UP000048908"/>
    </source>
</evidence>
<dbReference type="PROSITE" id="PS51724">
    <property type="entry name" value="SPOR"/>
    <property type="match status" value="1"/>
</dbReference>
<dbReference type="GO" id="GO:0042834">
    <property type="term" value="F:peptidoglycan binding"/>
    <property type="evidence" value="ECO:0007669"/>
    <property type="project" value="InterPro"/>
</dbReference>
<dbReference type="OrthoDB" id="9766672at2"/>
<accession>A0A0M6XUB0</accession>
<dbReference type="STRING" id="282197.SAMN04488517_103147"/>
<organism evidence="2 3">
    <name type="scientific">Jannaschia rubra</name>
    <dbReference type="NCBI Taxonomy" id="282197"/>
    <lineage>
        <taxon>Bacteria</taxon>
        <taxon>Pseudomonadati</taxon>
        <taxon>Pseudomonadota</taxon>
        <taxon>Alphaproteobacteria</taxon>
        <taxon>Rhodobacterales</taxon>
        <taxon>Roseobacteraceae</taxon>
        <taxon>Jannaschia</taxon>
    </lineage>
</organism>
<name>A0A0M6XUB0_9RHOB</name>
<dbReference type="InterPro" id="IPR036680">
    <property type="entry name" value="SPOR-like_sf"/>
</dbReference>
<keyword evidence="3" id="KW-1185">Reference proteome</keyword>
<dbReference type="SUPFAM" id="SSF110997">
    <property type="entry name" value="Sporulation related repeat"/>
    <property type="match status" value="1"/>
</dbReference>
<dbReference type="Gene3D" id="3.30.70.1070">
    <property type="entry name" value="Sporulation related repeat"/>
    <property type="match status" value="1"/>
</dbReference>
<gene>
    <name evidence="2" type="ORF">JAN5088_02990</name>
</gene>
<dbReference type="Pfam" id="PF05036">
    <property type="entry name" value="SPOR"/>
    <property type="match status" value="1"/>
</dbReference>
<dbReference type="AlphaFoldDB" id="A0A0M6XUB0"/>
<dbReference type="EMBL" id="CXPG01000021">
    <property type="protein sequence ID" value="CTQ34197.1"/>
    <property type="molecule type" value="Genomic_DNA"/>
</dbReference>
<sequence>MGHSTVRQAFDGARTPASIRFSTSLALIALIAGCQPGATGGGDATRAASPRGSVQLVDRDVEAPEIFQVKDSALWDGRPSLGGVWVAAPGVTDPERVLIRNPGNGKTVVGALFKRERDNPGPPLQLSSDAAASLGILAGSPSPIDVVALRREEVSAPAVPPVVPAETGAILTAGADPTMAEATPEVAAVEPAPQEATAVATAAVAALDTSGTPAPVAVVQAEPRRGNIFTRIFRRGRQAPAPMPDETAMPEPVAATAVAVTQTSLDAPAAPTTGGGVVQVATFSVEKNARAAGQKLTDAGLSATVQAQDSGNRQVWRVLATPSGSTGDRAAVIRKVRDLGFPDAFATRG</sequence>